<dbReference type="Pfam" id="PF13370">
    <property type="entry name" value="Fer4_13"/>
    <property type="match status" value="1"/>
</dbReference>
<comment type="similarity">
    <text evidence="2">Belongs to the glycosyl hydrolase 9 (cellulase E) family.</text>
</comment>
<evidence type="ECO:0000259" key="10">
    <source>
        <dbReference type="PROSITE" id="PS51379"/>
    </source>
</evidence>
<evidence type="ECO:0000256" key="1">
    <source>
        <dbReference type="ARBA" id="ARBA00000966"/>
    </source>
</evidence>
<dbReference type="PROSITE" id="PS50076">
    <property type="entry name" value="DNAJ_2"/>
    <property type="match status" value="1"/>
</dbReference>
<dbReference type="InterPro" id="IPR012341">
    <property type="entry name" value="6hp_glycosidase-like_sf"/>
</dbReference>
<dbReference type="InterPro" id="IPR036869">
    <property type="entry name" value="J_dom_sf"/>
</dbReference>
<gene>
    <name evidence="11" type="ORF">COCSUDRAFT_68186</name>
</gene>
<dbReference type="SMART" id="SM00271">
    <property type="entry name" value="DnaJ"/>
    <property type="match status" value="1"/>
</dbReference>
<dbReference type="InterPro" id="IPR017896">
    <property type="entry name" value="4Fe4S_Fe-S-bd"/>
</dbReference>
<dbReference type="Gene3D" id="3.30.70.20">
    <property type="match status" value="1"/>
</dbReference>
<evidence type="ECO:0000256" key="8">
    <source>
        <dbReference type="ARBA" id="ARBA00023326"/>
    </source>
</evidence>
<dbReference type="InterPro" id="IPR001623">
    <property type="entry name" value="DnaJ_domain"/>
</dbReference>
<keyword evidence="6" id="KW-0119">Carbohydrate metabolism</keyword>
<dbReference type="GO" id="GO:0030245">
    <property type="term" value="P:cellulose catabolic process"/>
    <property type="evidence" value="ECO:0007669"/>
    <property type="project" value="UniProtKB-KW"/>
</dbReference>
<evidence type="ECO:0000256" key="5">
    <source>
        <dbReference type="ARBA" id="ARBA00023001"/>
    </source>
</evidence>
<evidence type="ECO:0000256" key="6">
    <source>
        <dbReference type="ARBA" id="ARBA00023277"/>
    </source>
</evidence>
<keyword evidence="8" id="KW-0624">Polysaccharide degradation</keyword>
<dbReference type="Pfam" id="PF00759">
    <property type="entry name" value="Glyco_hydro_9"/>
    <property type="match status" value="1"/>
</dbReference>
<organism evidence="11 12">
    <name type="scientific">Coccomyxa subellipsoidea (strain C-169)</name>
    <name type="common">Green microalga</name>
    <dbReference type="NCBI Taxonomy" id="574566"/>
    <lineage>
        <taxon>Eukaryota</taxon>
        <taxon>Viridiplantae</taxon>
        <taxon>Chlorophyta</taxon>
        <taxon>core chlorophytes</taxon>
        <taxon>Trebouxiophyceae</taxon>
        <taxon>Trebouxiophyceae incertae sedis</taxon>
        <taxon>Coccomyxaceae</taxon>
        <taxon>Coccomyxa</taxon>
        <taxon>Coccomyxa subellipsoidea</taxon>
    </lineage>
</organism>
<dbReference type="RefSeq" id="XP_005643297.1">
    <property type="nucleotide sequence ID" value="XM_005643240.1"/>
</dbReference>
<dbReference type="SUPFAM" id="SSF46565">
    <property type="entry name" value="Chaperone J-domain"/>
    <property type="match status" value="1"/>
</dbReference>
<evidence type="ECO:0000313" key="12">
    <source>
        <dbReference type="Proteomes" id="UP000007264"/>
    </source>
</evidence>
<proteinExistence type="inferred from homology"/>
<evidence type="ECO:0000256" key="7">
    <source>
        <dbReference type="ARBA" id="ARBA00023295"/>
    </source>
</evidence>
<comment type="caution">
    <text evidence="11">The sequence shown here is derived from an EMBL/GenBank/DDBJ whole genome shotgun (WGS) entry which is preliminary data.</text>
</comment>
<feature type="domain" description="J" evidence="9">
    <location>
        <begin position="80"/>
        <end position="143"/>
    </location>
</feature>
<evidence type="ECO:0000256" key="3">
    <source>
        <dbReference type="ARBA" id="ARBA00012601"/>
    </source>
</evidence>
<protein>
    <recommendedName>
        <fullName evidence="3">cellulase</fullName>
        <ecNumber evidence="3">3.2.1.4</ecNumber>
    </recommendedName>
</protein>
<keyword evidence="4" id="KW-0378">Hydrolase</keyword>
<feature type="domain" description="4Fe-4S ferredoxin-type" evidence="10">
    <location>
        <begin position="169"/>
        <end position="197"/>
    </location>
</feature>
<sequence length="846" mass="93294">MISRFSVRCSSHRPPLEWQFRCRSALRENHRRPLPRSGNHVTLAQSSEELSLMLSDIEREYYREVRKDLAEYLDVAAPSDFFQLLNLDLGATPLDVKASYRALQRLVHPDLIGDAANELAVILNIAYSTLMDDNARDIYLQDAERFRKEGHAYDGRPVSKWMGQEHEHRAVFVDETTCVGCRHCTYCAPNTFGMEEHYGRARVHTQWGDDEDAVKEAVDMCPVDCISFVNRKQLVLLEFVLKACPREDTAIMARRRSGNMGSKPSKQDPFSRAEVWLRQRKDAKIDAHDSSARSLLTEETAAAMARAWLALPHHIREQGWPGFVAENSDQQGRDSEDISIDPATFLLQVPGRNWIPAWAKLPPKASPTFDFAEALHKAFIYLRIQRSGNITAPDHHIAWRSDSCLACKGPMGEDLSGGYYEAGGSFLKVGLPEAFPVTQLAWTIVRHRTALYRVGLLDEALSALKWGSDYLLNCHNASANTFVALMGDSKADFKYYGPPELYERYVGSVRPVSYTGPTAPASEVSAEAAAALAAASLAFNATDPMYAANLVQHASQLFDLASLYPGSFMTSKDPAVWLFKATQDGTFLTAAMALFNESQTDGNSECCGYGTFSWDTKSPGVALLMAEIMPNELLYSEAIQKFCNWYIPPLRSVPHTANGLAFPYKGWGALRYASNAAAMTLFYAEMLMAQPSPSKNVTAYAAQLFNYGKSQIDFALGSTGQSYLVGFGKNSPKSPFQKNAWNSWLNYKPGTATEGQIRNDFLASPQPNRYTEPAIDYSSGLILALSALVNYHTGLGPYNECGLDFGYAFPGAPAPPNALVAACGLNSIAAGHRTVLNVSAVLPVGG</sequence>
<dbReference type="PROSITE" id="PS51379">
    <property type="entry name" value="4FE4S_FER_2"/>
    <property type="match status" value="1"/>
</dbReference>
<dbReference type="AlphaFoldDB" id="I0YK34"/>
<keyword evidence="12" id="KW-1185">Reference proteome</keyword>
<evidence type="ECO:0000259" key="9">
    <source>
        <dbReference type="PROSITE" id="PS50076"/>
    </source>
</evidence>
<dbReference type="Proteomes" id="UP000007264">
    <property type="component" value="Unassembled WGS sequence"/>
</dbReference>
<dbReference type="Gene3D" id="1.10.287.110">
    <property type="entry name" value="DnaJ domain"/>
    <property type="match status" value="1"/>
</dbReference>
<dbReference type="PANTHER" id="PTHR22298">
    <property type="entry name" value="ENDO-1,4-BETA-GLUCANASE"/>
    <property type="match status" value="1"/>
</dbReference>
<keyword evidence="5" id="KW-0136">Cellulose degradation</keyword>
<dbReference type="CDD" id="cd06257">
    <property type="entry name" value="DnaJ"/>
    <property type="match status" value="1"/>
</dbReference>
<dbReference type="OrthoDB" id="10257085at2759"/>
<dbReference type="GO" id="GO:0008810">
    <property type="term" value="F:cellulase activity"/>
    <property type="evidence" value="ECO:0007669"/>
    <property type="project" value="UniProtKB-EC"/>
</dbReference>
<accession>I0YK34</accession>
<dbReference type="SUPFAM" id="SSF54862">
    <property type="entry name" value="4Fe-4S ferredoxins"/>
    <property type="match status" value="1"/>
</dbReference>
<dbReference type="InterPro" id="IPR008928">
    <property type="entry name" value="6-hairpin_glycosidase_sf"/>
</dbReference>
<evidence type="ECO:0000256" key="2">
    <source>
        <dbReference type="ARBA" id="ARBA00007072"/>
    </source>
</evidence>
<dbReference type="eggNOG" id="KOG0716">
    <property type="taxonomic scope" value="Eukaryota"/>
</dbReference>
<name>I0YK34_COCSC</name>
<dbReference type="KEGG" id="csl:COCSUDRAFT_68186"/>
<comment type="catalytic activity">
    <reaction evidence="1">
        <text>Endohydrolysis of (1-&gt;4)-beta-D-glucosidic linkages in cellulose, lichenin and cereal beta-D-glucans.</text>
        <dbReference type="EC" id="3.2.1.4"/>
    </reaction>
</comment>
<dbReference type="GeneID" id="17036682"/>
<evidence type="ECO:0000313" key="11">
    <source>
        <dbReference type="EMBL" id="EIE18753.1"/>
    </source>
</evidence>
<dbReference type="Pfam" id="PF00226">
    <property type="entry name" value="DnaJ"/>
    <property type="match status" value="1"/>
</dbReference>
<dbReference type="Gene3D" id="1.50.10.10">
    <property type="match status" value="1"/>
</dbReference>
<evidence type="ECO:0000256" key="4">
    <source>
        <dbReference type="ARBA" id="ARBA00022801"/>
    </source>
</evidence>
<dbReference type="SUPFAM" id="SSF48208">
    <property type="entry name" value="Six-hairpin glycosidases"/>
    <property type="match status" value="1"/>
</dbReference>
<dbReference type="InterPro" id="IPR001701">
    <property type="entry name" value="Glyco_hydro_9"/>
</dbReference>
<dbReference type="EC" id="3.2.1.4" evidence="3"/>
<keyword evidence="7 11" id="KW-0326">Glycosidase</keyword>
<reference evidence="11 12" key="1">
    <citation type="journal article" date="2012" name="Genome Biol.">
        <title>The genome of the polar eukaryotic microalga coccomyxa subellipsoidea reveals traits of cold adaptation.</title>
        <authorList>
            <person name="Blanc G."/>
            <person name="Agarkova I."/>
            <person name="Grimwood J."/>
            <person name="Kuo A."/>
            <person name="Brueggeman A."/>
            <person name="Dunigan D."/>
            <person name="Gurnon J."/>
            <person name="Ladunga I."/>
            <person name="Lindquist E."/>
            <person name="Lucas S."/>
            <person name="Pangilinan J."/>
            <person name="Proschold T."/>
            <person name="Salamov A."/>
            <person name="Schmutz J."/>
            <person name="Weeks D."/>
            <person name="Yamada T."/>
            <person name="Claverie J.M."/>
            <person name="Grigoriev I."/>
            <person name="Van Etten J."/>
            <person name="Lomsadze A."/>
            <person name="Borodovsky M."/>
        </authorList>
    </citation>
    <scope>NUCLEOTIDE SEQUENCE [LARGE SCALE GENOMIC DNA]</scope>
    <source>
        <strain evidence="11 12">C-169</strain>
    </source>
</reference>
<dbReference type="EMBL" id="AGSI01000022">
    <property type="protein sequence ID" value="EIE18753.1"/>
    <property type="molecule type" value="Genomic_DNA"/>
</dbReference>
<dbReference type="STRING" id="574566.I0YK34"/>